<dbReference type="Gramene" id="Pp3c14_17070V3.2">
    <property type="protein sequence ID" value="Pp3c14_17070V3.2"/>
    <property type="gene ID" value="Pp3c14_17070"/>
</dbReference>
<proteinExistence type="predicted"/>
<reference evidence="2" key="3">
    <citation type="submission" date="2020-12" db="UniProtKB">
        <authorList>
            <consortium name="EnsemblPlants"/>
        </authorList>
    </citation>
    <scope>IDENTIFICATION</scope>
</reference>
<organism evidence="1">
    <name type="scientific">Physcomitrium patens</name>
    <name type="common">Spreading-leaved earth moss</name>
    <name type="synonym">Physcomitrella patens</name>
    <dbReference type="NCBI Taxonomy" id="3218"/>
    <lineage>
        <taxon>Eukaryota</taxon>
        <taxon>Viridiplantae</taxon>
        <taxon>Streptophyta</taxon>
        <taxon>Embryophyta</taxon>
        <taxon>Bryophyta</taxon>
        <taxon>Bryophytina</taxon>
        <taxon>Bryopsida</taxon>
        <taxon>Funariidae</taxon>
        <taxon>Funariales</taxon>
        <taxon>Funariaceae</taxon>
        <taxon>Physcomitrium</taxon>
    </lineage>
</organism>
<reference evidence="1 3" key="2">
    <citation type="journal article" date="2018" name="Plant J.">
        <title>The Physcomitrella patens chromosome-scale assembly reveals moss genome structure and evolution.</title>
        <authorList>
            <person name="Lang D."/>
            <person name="Ullrich K.K."/>
            <person name="Murat F."/>
            <person name="Fuchs J."/>
            <person name="Jenkins J."/>
            <person name="Haas F.B."/>
            <person name="Piednoel M."/>
            <person name="Gundlach H."/>
            <person name="Van Bel M."/>
            <person name="Meyberg R."/>
            <person name="Vives C."/>
            <person name="Morata J."/>
            <person name="Symeonidi A."/>
            <person name="Hiss M."/>
            <person name="Muchero W."/>
            <person name="Kamisugi Y."/>
            <person name="Saleh O."/>
            <person name="Blanc G."/>
            <person name="Decker E.L."/>
            <person name="van Gessel N."/>
            <person name="Grimwood J."/>
            <person name="Hayes R.D."/>
            <person name="Graham S.W."/>
            <person name="Gunter L.E."/>
            <person name="McDaniel S.F."/>
            <person name="Hoernstein S.N.W."/>
            <person name="Larsson A."/>
            <person name="Li F.W."/>
            <person name="Perroud P.F."/>
            <person name="Phillips J."/>
            <person name="Ranjan P."/>
            <person name="Rokshar D.S."/>
            <person name="Rothfels C.J."/>
            <person name="Schneider L."/>
            <person name="Shu S."/>
            <person name="Stevenson D.W."/>
            <person name="Thummler F."/>
            <person name="Tillich M."/>
            <person name="Villarreal Aguilar J.C."/>
            <person name="Widiez T."/>
            <person name="Wong G.K."/>
            <person name="Wymore A."/>
            <person name="Zhang Y."/>
            <person name="Zimmer A.D."/>
            <person name="Quatrano R.S."/>
            <person name="Mayer K.F.X."/>
            <person name="Goodstein D."/>
            <person name="Casacuberta J.M."/>
            <person name="Vandepoele K."/>
            <person name="Reski R."/>
            <person name="Cuming A.C."/>
            <person name="Tuskan G.A."/>
            <person name="Maumus F."/>
            <person name="Salse J."/>
            <person name="Schmutz J."/>
            <person name="Rensing S.A."/>
        </authorList>
    </citation>
    <scope>NUCLEOTIDE SEQUENCE [LARGE SCALE GENOMIC DNA]</scope>
    <source>
        <strain evidence="2 3">cv. Gransden 2004</strain>
    </source>
</reference>
<dbReference type="Proteomes" id="UP000006727">
    <property type="component" value="Chromosome 14"/>
</dbReference>
<dbReference type="STRING" id="3218.A0A2K1JI37"/>
<keyword evidence="3" id="KW-1185">Reference proteome</keyword>
<dbReference type="EnsemblPlants" id="Pp3c14_17070V3.2">
    <property type="protein sequence ID" value="Pp3c14_17070V3.2"/>
    <property type="gene ID" value="Pp3c14_17070"/>
</dbReference>
<dbReference type="EMBL" id="ABEU02000014">
    <property type="protein sequence ID" value="PNR41222.1"/>
    <property type="molecule type" value="Genomic_DNA"/>
</dbReference>
<name>A0A2K1JI37_PHYPA</name>
<gene>
    <name evidence="1" type="ORF">PHYPA_018625</name>
</gene>
<evidence type="ECO:0000313" key="1">
    <source>
        <dbReference type="EMBL" id="PNR41222.1"/>
    </source>
</evidence>
<dbReference type="InParanoid" id="A0A2K1JI37"/>
<dbReference type="AlphaFoldDB" id="A0A2K1JI37"/>
<evidence type="ECO:0000313" key="2">
    <source>
        <dbReference type="EnsemblPlants" id="Pp3c14_17070V3.1"/>
    </source>
</evidence>
<sequence>MTCYLRAIVYSKKSGSDLVTNNMRASKVHLMEDDLMYSTFGEFHEDNCARQGRKADLLITEFKKRLY</sequence>
<dbReference type="Gramene" id="Pp3c14_17070V3.1">
    <property type="protein sequence ID" value="Pp3c14_17070V3.1"/>
    <property type="gene ID" value="Pp3c14_17070"/>
</dbReference>
<protein>
    <submittedName>
        <fullName evidence="1 2">Uncharacterized protein</fullName>
    </submittedName>
</protein>
<dbReference type="EnsemblPlants" id="Pp3c14_17070V3.1">
    <property type="protein sequence ID" value="Pp3c14_17070V3.1"/>
    <property type="gene ID" value="Pp3c14_17070"/>
</dbReference>
<evidence type="ECO:0000313" key="3">
    <source>
        <dbReference type="Proteomes" id="UP000006727"/>
    </source>
</evidence>
<accession>A0A2K1JI37</accession>
<reference evidence="1 3" key="1">
    <citation type="journal article" date="2008" name="Science">
        <title>The Physcomitrella genome reveals evolutionary insights into the conquest of land by plants.</title>
        <authorList>
            <person name="Rensing S."/>
            <person name="Lang D."/>
            <person name="Zimmer A."/>
            <person name="Terry A."/>
            <person name="Salamov A."/>
            <person name="Shapiro H."/>
            <person name="Nishiyama T."/>
            <person name="Perroud P.-F."/>
            <person name="Lindquist E."/>
            <person name="Kamisugi Y."/>
            <person name="Tanahashi T."/>
            <person name="Sakakibara K."/>
            <person name="Fujita T."/>
            <person name="Oishi K."/>
            <person name="Shin-I T."/>
            <person name="Kuroki Y."/>
            <person name="Toyoda A."/>
            <person name="Suzuki Y."/>
            <person name="Hashimoto A."/>
            <person name="Yamaguchi K."/>
            <person name="Sugano A."/>
            <person name="Kohara Y."/>
            <person name="Fujiyama A."/>
            <person name="Anterola A."/>
            <person name="Aoki S."/>
            <person name="Ashton N."/>
            <person name="Barbazuk W.B."/>
            <person name="Barker E."/>
            <person name="Bennetzen J."/>
            <person name="Bezanilla M."/>
            <person name="Blankenship R."/>
            <person name="Cho S.H."/>
            <person name="Dutcher S."/>
            <person name="Estelle M."/>
            <person name="Fawcett J.A."/>
            <person name="Gundlach H."/>
            <person name="Hanada K."/>
            <person name="Heyl A."/>
            <person name="Hicks K.A."/>
            <person name="Hugh J."/>
            <person name="Lohr M."/>
            <person name="Mayer K."/>
            <person name="Melkozernov A."/>
            <person name="Murata T."/>
            <person name="Nelson D."/>
            <person name="Pils B."/>
            <person name="Prigge M."/>
            <person name="Reiss B."/>
            <person name="Renner T."/>
            <person name="Rombauts S."/>
            <person name="Rushton P."/>
            <person name="Sanderfoot A."/>
            <person name="Schween G."/>
            <person name="Shiu S.-H."/>
            <person name="Stueber K."/>
            <person name="Theodoulou F.L."/>
            <person name="Tu H."/>
            <person name="Van de Peer Y."/>
            <person name="Verrier P.J."/>
            <person name="Waters E."/>
            <person name="Wood A."/>
            <person name="Yang L."/>
            <person name="Cove D."/>
            <person name="Cuming A."/>
            <person name="Hasebe M."/>
            <person name="Lucas S."/>
            <person name="Mishler D.B."/>
            <person name="Reski R."/>
            <person name="Grigoriev I."/>
            <person name="Quatrano R.S."/>
            <person name="Boore J.L."/>
        </authorList>
    </citation>
    <scope>NUCLEOTIDE SEQUENCE [LARGE SCALE GENOMIC DNA]</scope>
    <source>
        <strain evidence="2 3">cv. Gransden 2004</strain>
    </source>
</reference>